<dbReference type="PANTHER" id="PTHR30106:SF2">
    <property type="entry name" value="UPF0324 INNER MEMBRANE PROTEIN YEIH"/>
    <property type="match status" value="1"/>
</dbReference>
<keyword evidence="3" id="KW-1003">Cell membrane</keyword>
<proteinExistence type="inferred from homology"/>
<keyword evidence="6 7" id="KW-0472">Membrane</keyword>
<accession>A0A512T589</accession>
<evidence type="ECO:0000256" key="7">
    <source>
        <dbReference type="SAM" id="Phobius"/>
    </source>
</evidence>
<dbReference type="GO" id="GO:0005886">
    <property type="term" value="C:plasma membrane"/>
    <property type="evidence" value="ECO:0007669"/>
    <property type="project" value="UniProtKB-SubCell"/>
</dbReference>
<evidence type="ECO:0000256" key="2">
    <source>
        <dbReference type="ARBA" id="ARBA00007977"/>
    </source>
</evidence>
<evidence type="ECO:0000256" key="3">
    <source>
        <dbReference type="ARBA" id="ARBA00022475"/>
    </source>
</evidence>
<reference evidence="8 9" key="1">
    <citation type="submission" date="2019-07" db="EMBL/GenBank/DDBJ databases">
        <title>Whole genome shotgun sequence of Knoellia locipacati NBRC 109775.</title>
        <authorList>
            <person name="Hosoyama A."/>
            <person name="Uohara A."/>
            <person name="Ohji S."/>
            <person name="Ichikawa N."/>
        </authorList>
    </citation>
    <scope>NUCLEOTIDE SEQUENCE [LARGE SCALE GENOMIC DNA]</scope>
    <source>
        <strain evidence="8 9">NBRC 109775</strain>
    </source>
</reference>
<feature type="transmembrane region" description="Helical" evidence="7">
    <location>
        <begin position="100"/>
        <end position="118"/>
    </location>
</feature>
<name>A0A512T589_9MICO</name>
<protein>
    <submittedName>
        <fullName evidence="8">Membrane protein</fullName>
    </submittedName>
</protein>
<dbReference type="OrthoDB" id="9766798at2"/>
<evidence type="ECO:0000313" key="9">
    <source>
        <dbReference type="Proteomes" id="UP000321793"/>
    </source>
</evidence>
<feature type="transmembrane region" description="Helical" evidence="7">
    <location>
        <begin position="257"/>
        <end position="278"/>
    </location>
</feature>
<feature type="transmembrane region" description="Helical" evidence="7">
    <location>
        <begin position="217"/>
        <end position="237"/>
    </location>
</feature>
<dbReference type="PANTHER" id="PTHR30106">
    <property type="entry name" value="INNER MEMBRANE PROTEIN YEIH-RELATED"/>
    <property type="match status" value="1"/>
</dbReference>
<dbReference type="EMBL" id="BKBA01000016">
    <property type="protein sequence ID" value="GEQ15343.1"/>
    <property type="molecule type" value="Genomic_DNA"/>
</dbReference>
<feature type="transmembrane region" description="Helical" evidence="7">
    <location>
        <begin position="76"/>
        <end position="94"/>
    </location>
</feature>
<evidence type="ECO:0000313" key="8">
    <source>
        <dbReference type="EMBL" id="GEQ15343.1"/>
    </source>
</evidence>
<feature type="transmembrane region" description="Helical" evidence="7">
    <location>
        <begin position="21"/>
        <end position="39"/>
    </location>
</feature>
<dbReference type="Proteomes" id="UP000321793">
    <property type="component" value="Unassembled WGS sequence"/>
</dbReference>
<gene>
    <name evidence="8" type="ORF">KLO01_33900</name>
</gene>
<dbReference type="InterPro" id="IPR018383">
    <property type="entry name" value="UPF0324_pro"/>
</dbReference>
<feature type="transmembrane region" description="Helical" evidence="7">
    <location>
        <begin position="316"/>
        <end position="338"/>
    </location>
</feature>
<dbReference type="RefSeq" id="WP_147067344.1">
    <property type="nucleotide sequence ID" value="NZ_BAABDN010000003.1"/>
</dbReference>
<dbReference type="AlphaFoldDB" id="A0A512T589"/>
<keyword evidence="5 7" id="KW-1133">Transmembrane helix</keyword>
<evidence type="ECO:0000256" key="4">
    <source>
        <dbReference type="ARBA" id="ARBA00022692"/>
    </source>
</evidence>
<feature type="transmembrane region" description="Helical" evidence="7">
    <location>
        <begin position="192"/>
        <end position="211"/>
    </location>
</feature>
<evidence type="ECO:0000256" key="5">
    <source>
        <dbReference type="ARBA" id="ARBA00022989"/>
    </source>
</evidence>
<comment type="caution">
    <text evidence="8">The sequence shown here is derived from an EMBL/GenBank/DDBJ whole genome shotgun (WGS) entry which is preliminary data.</text>
</comment>
<feature type="transmembrane region" description="Helical" evidence="7">
    <location>
        <begin position="284"/>
        <end position="304"/>
    </location>
</feature>
<evidence type="ECO:0000256" key="1">
    <source>
        <dbReference type="ARBA" id="ARBA00004651"/>
    </source>
</evidence>
<comment type="subcellular location">
    <subcellularLocation>
        <location evidence="1">Cell membrane</location>
        <topology evidence="1">Multi-pass membrane protein</topology>
    </subcellularLocation>
</comment>
<organism evidence="8 9">
    <name type="scientific">Knoellia locipacati</name>
    <dbReference type="NCBI Taxonomy" id="882824"/>
    <lineage>
        <taxon>Bacteria</taxon>
        <taxon>Bacillati</taxon>
        <taxon>Actinomycetota</taxon>
        <taxon>Actinomycetes</taxon>
        <taxon>Micrococcales</taxon>
        <taxon>Intrasporangiaceae</taxon>
        <taxon>Knoellia</taxon>
    </lineage>
</organism>
<evidence type="ECO:0000256" key="6">
    <source>
        <dbReference type="ARBA" id="ARBA00023136"/>
    </source>
</evidence>
<comment type="similarity">
    <text evidence="2">Belongs to the UPF0324 family.</text>
</comment>
<keyword evidence="4 7" id="KW-0812">Transmembrane</keyword>
<feature type="transmembrane region" description="Helical" evidence="7">
    <location>
        <begin position="130"/>
        <end position="150"/>
    </location>
</feature>
<sequence length="339" mass="33277">MTLVHHAGARRASPHSAAVPGLLLCLAAGLVSVLLHGVLPQVSPLLLAIALGVVMANVRTLPEAMAPGVAVAGRRLLRGGIVLLGLSVPLQAVLALGPGVLLLVVAVVAGGIALTLAWGKALGVPPAQRLLIACGFSICGAAAVAAVTGVVDADDEDAAAAIALVVVFGTVMIGVAPLLGAALGLGVEARGVLAGASVHEVAQVVAAGGVIGSGALAVAVLVKLARVLLLAPVMAGIGLWQRRQSRGRATGGQQPPLVPLFVVGFFVSVAARSLGVLPQGVLDVAAQVQTLLLATAMFALGLGVRVSGLRRLGPRPVVLGAVSTAVVTVIASIGVLAIG</sequence>
<keyword evidence="9" id="KW-1185">Reference proteome</keyword>
<dbReference type="Pfam" id="PF03601">
    <property type="entry name" value="Cons_hypoth698"/>
    <property type="match status" value="1"/>
</dbReference>
<feature type="transmembrane region" description="Helical" evidence="7">
    <location>
        <begin position="162"/>
        <end position="185"/>
    </location>
</feature>